<dbReference type="InterPro" id="IPR050360">
    <property type="entry name" value="MFS_Sugar_Transporters"/>
</dbReference>
<evidence type="ECO:0000313" key="9">
    <source>
        <dbReference type="Proteomes" id="UP000237438"/>
    </source>
</evidence>
<evidence type="ECO:0000256" key="6">
    <source>
        <dbReference type="SAM" id="Phobius"/>
    </source>
</evidence>
<dbReference type="Gene3D" id="1.20.1250.20">
    <property type="entry name" value="MFS general substrate transporter like domains"/>
    <property type="match status" value="1"/>
</dbReference>
<feature type="transmembrane region" description="Helical" evidence="6">
    <location>
        <begin position="260"/>
        <end position="283"/>
    </location>
</feature>
<dbReference type="STRING" id="225359.A0A2S4PK50"/>
<proteinExistence type="inferred from homology"/>
<feature type="transmembrane region" description="Helical" evidence="6">
    <location>
        <begin position="357"/>
        <end position="379"/>
    </location>
</feature>
<dbReference type="InterPro" id="IPR005828">
    <property type="entry name" value="MFS_sugar_transport-like"/>
</dbReference>
<accession>A0A2S4PK50</accession>
<evidence type="ECO:0000256" key="4">
    <source>
        <dbReference type="ARBA" id="ARBA00022989"/>
    </source>
</evidence>
<name>A0A2S4PK50_9PEZI</name>
<keyword evidence="9" id="KW-1185">Reference proteome</keyword>
<reference evidence="8 9" key="1">
    <citation type="submission" date="2017-10" db="EMBL/GenBank/DDBJ databases">
        <title>Development of genomic resources for the powdery mildew, Erysiphe pulchra.</title>
        <authorList>
            <person name="Wadl P.A."/>
            <person name="Mack B.M."/>
            <person name="Moore G."/>
            <person name="Beltz S.B."/>
        </authorList>
    </citation>
    <scope>NUCLEOTIDE SEQUENCE [LARGE SCALE GENOMIC DNA]</scope>
    <source>
        <strain evidence="8">Cflorida</strain>
    </source>
</reference>
<comment type="similarity">
    <text evidence="2">Belongs to the major facilitator superfamily. Sugar transporter (TC 2.A.1.1) family.</text>
</comment>
<evidence type="ECO:0000313" key="8">
    <source>
        <dbReference type="EMBL" id="POS82420.1"/>
    </source>
</evidence>
<evidence type="ECO:0000259" key="7">
    <source>
        <dbReference type="PROSITE" id="PS50850"/>
    </source>
</evidence>
<feature type="transmembrane region" description="Helical" evidence="6">
    <location>
        <begin position="141"/>
        <end position="165"/>
    </location>
</feature>
<evidence type="ECO:0000256" key="3">
    <source>
        <dbReference type="ARBA" id="ARBA00022692"/>
    </source>
</evidence>
<dbReference type="OrthoDB" id="6612291at2759"/>
<dbReference type="PANTHER" id="PTHR48022:SF5">
    <property type="entry name" value="ALPHA-GLUCOSIDES PERMEASE MPH2-RELATED"/>
    <property type="match status" value="1"/>
</dbReference>
<dbReference type="SUPFAM" id="SSF103473">
    <property type="entry name" value="MFS general substrate transporter"/>
    <property type="match status" value="1"/>
</dbReference>
<feature type="domain" description="Major facilitator superfamily (MFS) profile" evidence="7">
    <location>
        <begin position="96"/>
        <end position="394"/>
    </location>
</feature>
<evidence type="ECO:0000256" key="5">
    <source>
        <dbReference type="ARBA" id="ARBA00023136"/>
    </source>
</evidence>
<dbReference type="InterPro" id="IPR020846">
    <property type="entry name" value="MFS_dom"/>
</dbReference>
<dbReference type="GO" id="GO:0005351">
    <property type="term" value="F:carbohydrate:proton symporter activity"/>
    <property type="evidence" value="ECO:0007669"/>
    <property type="project" value="TreeGrafter"/>
</dbReference>
<dbReference type="GO" id="GO:0016020">
    <property type="term" value="C:membrane"/>
    <property type="evidence" value="ECO:0007669"/>
    <property type="project" value="UniProtKB-SubCell"/>
</dbReference>
<feature type="transmembrane region" description="Helical" evidence="6">
    <location>
        <begin position="197"/>
        <end position="219"/>
    </location>
</feature>
<organism evidence="8 9">
    <name type="scientific">Erysiphe pulchra</name>
    <dbReference type="NCBI Taxonomy" id="225359"/>
    <lineage>
        <taxon>Eukaryota</taxon>
        <taxon>Fungi</taxon>
        <taxon>Dikarya</taxon>
        <taxon>Ascomycota</taxon>
        <taxon>Pezizomycotina</taxon>
        <taxon>Leotiomycetes</taxon>
        <taxon>Erysiphales</taxon>
        <taxon>Erysiphaceae</taxon>
        <taxon>Erysiphe</taxon>
    </lineage>
</organism>
<evidence type="ECO:0000256" key="2">
    <source>
        <dbReference type="ARBA" id="ARBA00010992"/>
    </source>
</evidence>
<dbReference type="PANTHER" id="PTHR48022">
    <property type="entry name" value="PLASTIDIC GLUCOSE TRANSPORTER 4"/>
    <property type="match status" value="1"/>
</dbReference>
<comment type="caution">
    <text evidence="8">The sequence shown here is derived from an EMBL/GenBank/DDBJ whole genome shotgun (WGS) entry which is preliminary data.</text>
</comment>
<protein>
    <recommendedName>
        <fullName evidence="7">Major facilitator superfamily (MFS) profile domain-containing protein</fullName>
    </recommendedName>
</protein>
<sequence>MNINININIKMINISPPPLQSSNSPSISLDGSDESQMPVAAATVTASAAPNPASCLEQGQSGVVSSTTPAHSNARNLESDMTVADSWTIWRPAVFWCILLSMSVILEGFSNLLLPQFYAIPVFCQTFGVVDLDGKYEIPTAWQAGLTIGCLGGEVAGLCMSAIAVERFGYRQTIIISLLILVAFNNILFFAHSLWMLLIGEILCGIPFGVFQTLSCTYASDVCPMKLRPFLTTYTNMCWLIGQLLSSGVLRILVGGSNQWVFRIPFALQWLCPIPLAIAVYFAPESPWWLVRHGLEKDAKKALARLSSSKNAPSSFKVDDCLKMIIATNETERDLADGAGFKDCFGNANRRRTEISCITWIIQTMCGSALMGYSTYFFVQAGLNTQMAFNMSLG</sequence>
<feature type="transmembrane region" description="Helical" evidence="6">
    <location>
        <begin position="93"/>
        <end position="113"/>
    </location>
</feature>
<dbReference type="InterPro" id="IPR036259">
    <property type="entry name" value="MFS_trans_sf"/>
</dbReference>
<keyword evidence="4 6" id="KW-1133">Transmembrane helix</keyword>
<comment type="subcellular location">
    <subcellularLocation>
        <location evidence="1">Membrane</location>
        <topology evidence="1">Multi-pass membrane protein</topology>
    </subcellularLocation>
</comment>
<keyword evidence="5 6" id="KW-0472">Membrane</keyword>
<feature type="transmembrane region" description="Helical" evidence="6">
    <location>
        <begin position="231"/>
        <end position="254"/>
    </location>
</feature>
<dbReference type="PROSITE" id="PS50850">
    <property type="entry name" value="MFS"/>
    <property type="match status" value="1"/>
</dbReference>
<feature type="transmembrane region" description="Helical" evidence="6">
    <location>
        <begin position="172"/>
        <end position="191"/>
    </location>
</feature>
<dbReference type="Pfam" id="PF00083">
    <property type="entry name" value="Sugar_tr"/>
    <property type="match status" value="1"/>
</dbReference>
<evidence type="ECO:0000256" key="1">
    <source>
        <dbReference type="ARBA" id="ARBA00004141"/>
    </source>
</evidence>
<feature type="non-terminal residue" evidence="8">
    <location>
        <position position="394"/>
    </location>
</feature>
<dbReference type="EMBL" id="PEDP01002891">
    <property type="protein sequence ID" value="POS82420.1"/>
    <property type="molecule type" value="Genomic_DNA"/>
</dbReference>
<dbReference type="Proteomes" id="UP000237438">
    <property type="component" value="Unassembled WGS sequence"/>
</dbReference>
<dbReference type="AlphaFoldDB" id="A0A2S4PK50"/>
<gene>
    <name evidence="8" type="ORF">EPUL_005358</name>
</gene>
<keyword evidence="3 6" id="KW-0812">Transmembrane</keyword>